<evidence type="ECO:0000313" key="3">
    <source>
        <dbReference type="Proteomes" id="UP001596230"/>
    </source>
</evidence>
<dbReference type="EMBL" id="JBHSUB010000006">
    <property type="protein sequence ID" value="MFC6377287.1"/>
    <property type="molecule type" value="Genomic_DNA"/>
</dbReference>
<reference evidence="3" key="1">
    <citation type="journal article" date="2019" name="Int. J. Syst. Evol. Microbiol.">
        <title>The Global Catalogue of Microorganisms (GCM) 10K type strain sequencing project: providing services to taxonomists for standard genome sequencing and annotation.</title>
        <authorList>
            <consortium name="The Broad Institute Genomics Platform"/>
            <consortium name="The Broad Institute Genome Sequencing Center for Infectious Disease"/>
            <person name="Wu L."/>
            <person name="Ma J."/>
        </authorList>
    </citation>
    <scope>NUCLEOTIDE SEQUENCE [LARGE SCALE GENOMIC DNA]</scope>
    <source>
        <strain evidence="3">CGMCC 1.18518</strain>
    </source>
</reference>
<comment type="caution">
    <text evidence="2">The sequence shown here is derived from an EMBL/GenBank/DDBJ whole genome shotgun (WGS) entry which is preliminary data.</text>
</comment>
<keyword evidence="3" id="KW-1185">Reference proteome</keyword>
<organism evidence="2 3">
    <name type="scientific">Tatumella terrea</name>
    <dbReference type="NCBI Taxonomy" id="419007"/>
    <lineage>
        <taxon>Bacteria</taxon>
        <taxon>Pseudomonadati</taxon>
        <taxon>Pseudomonadota</taxon>
        <taxon>Gammaproteobacteria</taxon>
        <taxon>Enterobacterales</taxon>
        <taxon>Erwiniaceae</taxon>
        <taxon>Tatumella</taxon>
    </lineage>
</organism>
<protein>
    <submittedName>
        <fullName evidence="2">DUF6250 domain-containing protein</fullName>
    </submittedName>
</protein>
<gene>
    <name evidence="2" type="ORF">ACFP9W_04130</name>
</gene>
<evidence type="ECO:0000313" key="2">
    <source>
        <dbReference type="EMBL" id="MFC6377287.1"/>
    </source>
</evidence>
<dbReference type="Proteomes" id="UP001596230">
    <property type="component" value="Unassembled WGS sequence"/>
</dbReference>
<accession>A0ABW1VU77</accession>
<name>A0ABW1VU77_9GAMM</name>
<dbReference type="RefSeq" id="WP_385946620.1">
    <property type="nucleotide sequence ID" value="NZ_JBHSUB010000006.1"/>
</dbReference>
<dbReference type="Pfam" id="PF19763">
    <property type="entry name" value="DUF6250"/>
    <property type="match status" value="1"/>
</dbReference>
<dbReference type="Gene3D" id="2.60.120.200">
    <property type="match status" value="1"/>
</dbReference>
<feature type="domain" description="DUF6250" evidence="1">
    <location>
        <begin position="57"/>
        <end position="215"/>
    </location>
</feature>
<evidence type="ECO:0000259" key="1">
    <source>
        <dbReference type="Pfam" id="PF19763"/>
    </source>
</evidence>
<proteinExistence type="predicted"/>
<sequence>MTDLSQTDKVELYHTSRHQYGLNWGVDQQGTPLHWRAEQEKPTQTLLAADADTLQFDSAGGLTLWLDKPLSGTYRISFIREVLTEGRPFDRLSDVNLFWAARDPANPDLFTRQGELSSYDPLELYYAGIGGNWNTTSRFRYYDGQGERQLLAEYTSADRLLSANHAYRMEIEVDLTATRLLIDGEEWFSKDYQAPPAPGYFAFRTVWSRQRISDFTISPL</sequence>
<dbReference type="InterPro" id="IPR046217">
    <property type="entry name" value="DUF6250"/>
</dbReference>